<dbReference type="Proteomes" id="UP000280405">
    <property type="component" value="Unassembled WGS sequence"/>
</dbReference>
<proteinExistence type="predicted"/>
<organism evidence="2 3">
    <name type="scientific">Acinetobacter rongchengensis</name>
    <dbReference type="NCBI Taxonomy" id="2419601"/>
    <lineage>
        <taxon>Bacteria</taxon>
        <taxon>Pseudomonadati</taxon>
        <taxon>Pseudomonadota</taxon>
        <taxon>Gammaproteobacteria</taxon>
        <taxon>Moraxellales</taxon>
        <taxon>Moraxellaceae</taxon>
        <taxon>Acinetobacter</taxon>
    </lineage>
</organism>
<name>A0A3A8F184_9GAMM</name>
<reference evidence="2 3" key="1">
    <citation type="submission" date="2018-09" db="EMBL/GenBank/DDBJ databases">
        <title>The draft genome of Acinetobacter spp. strains.</title>
        <authorList>
            <person name="Qin J."/>
            <person name="Feng Y."/>
            <person name="Zong Z."/>
        </authorList>
    </citation>
    <scope>NUCLEOTIDE SEQUENCE [LARGE SCALE GENOMIC DNA]</scope>
    <source>
        <strain evidence="2 3">WCHAc060115</strain>
    </source>
</reference>
<evidence type="ECO:0000256" key="1">
    <source>
        <dbReference type="SAM" id="SignalP"/>
    </source>
</evidence>
<gene>
    <name evidence="2" type="ORF">D7V20_03235</name>
</gene>
<accession>A0A3A8F184</accession>
<protein>
    <submittedName>
        <fullName evidence="2">Uncharacterized protein</fullName>
    </submittedName>
</protein>
<sequence>MRKILMLSVLSCIASLSLANPVVQPVIQGKSYNRFQITHVTPKKTFGAPLKIVKGEVDECNGGHFPDQWVYDSFIVLENGRIDKVYLKMNNAVKINNIKIDGKITETQFKKKFSPFIFDLEPHVYDLEIAKDSNDSVTFYFKNGHLDYYQFNFDDC</sequence>
<dbReference type="EMBL" id="RAXT01000003">
    <property type="protein sequence ID" value="RKG40099.1"/>
    <property type="molecule type" value="Genomic_DNA"/>
</dbReference>
<evidence type="ECO:0000313" key="3">
    <source>
        <dbReference type="Proteomes" id="UP000280405"/>
    </source>
</evidence>
<keyword evidence="1" id="KW-0732">Signal</keyword>
<comment type="caution">
    <text evidence="2">The sequence shown here is derived from an EMBL/GenBank/DDBJ whole genome shotgun (WGS) entry which is preliminary data.</text>
</comment>
<dbReference type="AlphaFoldDB" id="A0A3A8F184"/>
<feature type="chain" id="PRO_5017272796" evidence="1">
    <location>
        <begin position="20"/>
        <end position="156"/>
    </location>
</feature>
<dbReference type="RefSeq" id="WP_120382896.1">
    <property type="nucleotide sequence ID" value="NZ_RAXT01000003.1"/>
</dbReference>
<feature type="signal peptide" evidence="1">
    <location>
        <begin position="1"/>
        <end position="19"/>
    </location>
</feature>
<evidence type="ECO:0000313" key="2">
    <source>
        <dbReference type="EMBL" id="RKG40099.1"/>
    </source>
</evidence>
<dbReference type="OrthoDB" id="6692054at2"/>
<keyword evidence="3" id="KW-1185">Reference proteome</keyword>